<dbReference type="GO" id="GO:0016740">
    <property type="term" value="F:transferase activity"/>
    <property type="evidence" value="ECO:0007669"/>
    <property type="project" value="UniProtKB-KW"/>
</dbReference>
<dbReference type="SUPFAM" id="SSF89796">
    <property type="entry name" value="CoA-transferase family III (CaiB/BaiF)"/>
    <property type="match status" value="1"/>
</dbReference>
<dbReference type="Pfam" id="PF02515">
    <property type="entry name" value="CoA_transf_3"/>
    <property type="match status" value="1"/>
</dbReference>
<protein>
    <submittedName>
        <fullName evidence="3">CoA transferase</fullName>
    </submittedName>
</protein>
<dbReference type="InterPro" id="IPR050509">
    <property type="entry name" value="CoA-transferase_III"/>
</dbReference>
<comment type="caution">
    <text evidence="3">The sequence shown here is derived from an EMBL/GenBank/DDBJ whole genome shotgun (WGS) entry which is preliminary data.</text>
</comment>
<dbReference type="InterPro" id="IPR003673">
    <property type="entry name" value="CoA-Trfase_fam_III"/>
</dbReference>
<reference evidence="3 4" key="1">
    <citation type="submission" date="2020-08" db="EMBL/GenBank/DDBJ databases">
        <title>novel species in genus Nocardioides.</title>
        <authorList>
            <person name="Zhang G."/>
        </authorList>
    </citation>
    <scope>NUCLEOTIDE SEQUENCE [LARGE SCALE GENOMIC DNA]</scope>
    <source>
        <strain evidence="3 4">SC8A-24</strain>
    </source>
</reference>
<dbReference type="Gene3D" id="3.30.1540.10">
    <property type="entry name" value="formyl-coa transferase, domain 3"/>
    <property type="match status" value="1"/>
</dbReference>
<sequence length="401" mass="43119">MSSQHAPLAGIKVVELGSMYAAPTAGRMLRDFGADVVKVEDPTSGDFARQWQPAHEGLAIGFSRLNSGKRSVGIDMRQEEGRAVAKELIRGADVVIENFRPGRMEAWGMGYEQLSAEHPRLVMTRVSGFGQTGPYSERPGFGTVAETASGYAFLNGWPDTPPTAPPFGFADSIAGISAAFGTSMALFRRELSGQGSEVDVALYEPLMFILGDAVLNYTASGTIMQRHGNASGAASPRGIYEAADGGWLSIAASNQSIAMRLFEAMGRPDLKDDERFATNTARMTNNEAMQQIVIDWVKSYPRDKALEILDQHEVVAAAVNDAKDVTEDPHFSERTLVELANTVFGQALMPGPILHVKDYDGPVYDGVPTVGQHTRQVLEGDLGLSPERIAELAGRGVVSEA</sequence>
<evidence type="ECO:0000313" key="3">
    <source>
        <dbReference type="EMBL" id="MBC2960023.1"/>
    </source>
</evidence>
<evidence type="ECO:0000256" key="1">
    <source>
        <dbReference type="ARBA" id="ARBA00008383"/>
    </source>
</evidence>
<dbReference type="InterPro" id="IPR044855">
    <property type="entry name" value="CoA-Trfase_III_dom3_sf"/>
</dbReference>
<gene>
    <name evidence="3" type="ORF">H7344_06915</name>
</gene>
<evidence type="ECO:0000256" key="2">
    <source>
        <dbReference type="ARBA" id="ARBA00022679"/>
    </source>
</evidence>
<name>A0ABR6U7C6_9ACTN</name>
<accession>A0ABR6U7C6</accession>
<dbReference type="PANTHER" id="PTHR48228:SF6">
    <property type="entry name" value="L-CARNITINE COA-TRANSFERASE"/>
    <property type="match status" value="1"/>
</dbReference>
<dbReference type="PANTHER" id="PTHR48228">
    <property type="entry name" value="SUCCINYL-COA--D-CITRAMALATE COA-TRANSFERASE"/>
    <property type="match status" value="1"/>
</dbReference>
<comment type="similarity">
    <text evidence="1">Belongs to the CoA-transferase III family.</text>
</comment>
<keyword evidence="4" id="KW-1185">Reference proteome</keyword>
<evidence type="ECO:0000313" key="4">
    <source>
        <dbReference type="Proteomes" id="UP000604001"/>
    </source>
</evidence>
<dbReference type="EMBL" id="JACMYC010000003">
    <property type="protein sequence ID" value="MBC2960023.1"/>
    <property type="molecule type" value="Genomic_DNA"/>
</dbReference>
<proteinExistence type="inferred from homology"/>
<dbReference type="Gene3D" id="3.40.50.10540">
    <property type="entry name" value="Crotonobetainyl-coa:carnitine coa-transferase, domain 1"/>
    <property type="match status" value="1"/>
</dbReference>
<dbReference type="InterPro" id="IPR023606">
    <property type="entry name" value="CoA-Trfase_III_dom_1_sf"/>
</dbReference>
<keyword evidence="2 3" id="KW-0808">Transferase</keyword>
<organism evidence="3 4">
    <name type="scientific">Nocardioides deserti</name>
    <dbReference type="NCBI Taxonomy" id="1588644"/>
    <lineage>
        <taxon>Bacteria</taxon>
        <taxon>Bacillati</taxon>
        <taxon>Actinomycetota</taxon>
        <taxon>Actinomycetes</taxon>
        <taxon>Propionibacteriales</taxon>
        <taxon>Nocardioidaceae</taxon>
        <taxon>Nocardioides</taxon>
    </lineage>
</organism>
<dbReference type="Proteomes" id="UP000604001">
    <property type="component" value="Unassembled WGS sequence"/>
</dbReference>
<dbReference type="RefSeq" id="WP_186345278.1">
    <property type="nucleotide sequence ID" value="NZ_BMMR01000003.1"/>
</dbReference>